<comment type="caution">
    <text evidence="2">The sequence shown here is derived from an EMBL/GenBank/DDBJ whole genome shotgun (WGS) entry which is preliminary data.</text>
</comment>
<evidence type="ECO:0000313" key="2">
    <source>
        <dbReference type="EMBL" id="KAJ8494027.1"/>
    </source>
</evidence>
<dbReference type="PANTHER" id="PTHR47273">
    <property type="entry name" value="EXPRESSED PROTEIN"/>
    <property type="match status" value="1"/>
</dbReference>
<dbReference type="AlphaFoldDB" id="A0AAV8RB41"/>
<sequence>MALGSHLVLPFFCIFFCSAAARGVREQLPYALVVGTVYCDTCFHQQLSKPTHFISVQCGHGTNKLSYRTVATTNRRGVFRVRLPPRISKHLHLIQACSVKLMKSDEPFCAVASSATTAGLRIKSWTHGVHVYSAGFFKLKPLDQPELCHQKPALRDRKLDEPAFSLPLPTINLPPSPPGAGGVPLPMNPLFRPPSLLPPNPLQTPPTVLPPFPLQPPLPSFSYPPLPLLTPPPPPAWPLPPTPFLPFPRFPGVPLAFSSKKASP</sequence>
<organism evidence="2 3">
    <name type="scientific">Ensete ventricosum</name>
    <name type="common">Abyssinian banana</name>
    <name type="synonym">Musa ensete</name>
    <dbReference type="NCBI Taxonomy" id="4639"/>
    <lineage>
        <taxon>Eukaryota</taxon>
        <taxon>Viridiplantae</taxon>
        <taxon>Streptophyta</taxon>
        <taxon>Embryophyta</taxon>
        <taxon>Tracheophyta</taxon>
        <taxon>Spermatophyta</taxon>
        <taxon>Magnoliopsida</taxon>
        <taxon>Liliopsida</taxon>
        <taxon>Zingiberales</taxon>
        <taxon>Musaceae</taxon>
        <taxon>Ensete</taxon>
    </lineage>
</organism>
<evidence type="ECO:0000256" key="1">
    <source>
        <dbReference type="SAM" id="SignalP"/>
    </source>
</evidence>
<evidence type="ECO:0000313" key="3">
    <source>
        <dbReference type="Proteomes" id="UP001222027"/>
    </source>
</evidence>
<gene>
    <name evidence="2" type="ORF">OPV22_015748</name>
</gene>
<dbReference type="PANTHER" id="PTHR47273:SF4">
    <property type="entry name" value="EXPRESSED PROTEIN"/>
    <property type="match status" value="1"/>
</dbReference>
<proteinExistence type="predicted"/>
<protein>
    <recommendedName>
        <fullName evidence="4">Pollen Ole e 1 allergen and extensin family protein</fullName>
    </recommendedName>
</protein>
<keyword evidence="3" id="KW-1185">Reference proteome</keyword>
<evidence type="ECO:0008006" key="4">
    <source>
        <dbReference type="Google" id="ProtNLM"/>
    </source>
</evidence>
<reference evidence="2 3" key="1">
    <citation type="submission" date="2022-12" db="EMBL/GenBank/DDBJ databases">
        <title>Chromosome-scale assembly of the Ensete ventricosum genome.</title>
        <authorList>
            <person name="Dussert Y."/>
            <person name="Stocks J."/>
            <person name="Wendawek A."/>
            <person name="Woldeyes F."/>
            <person name="Nichols R.A."/>
            <person name="Borrell J.S."/>
        </authorList>
    </citation>
    <scope>NUCLEOTIDE SEQUENCE [LARGE SCALE GENOMIC DNA]</scope>
    <source>
        <strain evidence="3">cv. Maze</strain>
        <tissue evidence="2">Seeds</tissue>
    </source>
</reference>
<keyword evidence="1" id="KW-0732">Signal</keyword>
<feature type="signal peptide" evidence="1">
    <location>
        <begin position="1"/>
        <end position="21"/>
    </location>
</feature>
<dbReference type="Proteomes" id="UP001222027">
    <property type="component" value="Unassembled WGS sequence"/>
</dbReference>
<dbReference type="EMBL" id="JAQQAF010000004">
    <property type="protein sequence ID" value="KAJ8494027.1"/>
    <property type="molecule type" value="Genomic_DNA"/>
</dbReference>
<feature type="chain" id="PRO_5043541158" description="Pollen Ole e 1 allergen and extensin family protein" evidence="1">
    <location>
        <begin position="22"/>
        <end position="264"/>
    </location>
</feature>
<accession>A0AAV8RB41</accession>
<name>A0AAV8RB41_ENSVE</name>
<dbReference type="Pfam" id="PF01190">
    <property type="entry name" value="Pollen_Ole_e_1"/>
    <property type="match status" value="1"/>
</dbReference>